<keyword evidence="1 2" id="KW-0238">DNA-binding</keyword>
<dbReference type="PROSITE" id="PS50977">
    <property type="entry name" value="HTH_TETR_2"/>
    <property type="match status" value="1"/>
</dbReference>
<dbReference type="InterPro" id="IPR009057">
    <property type="entry name" value="Homeodomain-like_sf"/>
</dbReference>
<dbReference type="InterPro" id="IPR001647">
    <property type="entry name" value="HTH_TetR"/>
</dbReference>
<dbReference type="Pfam" id="PF00440">
    <property type="entry name" value="TetR_N"/>
    <property type="match status" value="1"/>
</dbReference>
<reference evidence="4" key="1">
    <citation type="submission" date="2021-01" db="EMBL/GenBank/DDBJ databases">
        <title>Whole genome shotgun sequence of Sinosporangium siamense NBRC 109515.</title>
        <authorList>
            <person name="Komaki H."/>
            <person name="Tamura T."/>
        </authorList>
    </citation>
    <scope>NUCLEOTIDE SEQUENCE</scope>
    <source>
        <strain evidence="4">NBRC 109515</strain>
    </source>
</reference>
<dbReference type="SUPFAM" id="SSF46689">
    <property type="entry name" value="Homeodomain-like"/>
    <property type="match status" value="1"/>
</dbReference>
<comment type="caution">
    <text evidence="4">The sequence shown here is derived from an EMBL/GenBank/DDBJ whole genome shotgun (WGS) entry which is preliminary data.</text>
</comment>
<evidence type="ECO:0000259" key="3">
    <source>
        <dbReference type="PROSITE" id="PS50977"/>
    </source>
</evidence>
<dbReference type="Gene3D" id="1.10.357.10">
    <property type="entry name" value="Tetracycline Repressor, domain 2"/>
    <property type="match status" value="1"/>
</dbReference>
<name>A0A919REX0_9ACTN</name>
<dbReference type="AlphaFoldDB" id="A0A919REX0"/>
<organism evidence="4 5">
    <name type="scientific">Sinosporangium siamense</name>
    <dbReference type="NCBI Taxonomy" id="1367973"/>
    <lineage>
        <taxon>Bacteria</taxon>
        <taxon>Bacillati</taxon>
        <taxon>Actinomycetota</taxon>
        <taxon>Actinomycetes</taxon>
        <taxon>Streptosporangiales</taxon>
        <taxon>Streptosporangiaceae</taxon>
        <taxon>Sinosporangium</taxon>
    </lineage>
</organism>
<gene>
    <name evidence="4" type="ORF">Ssi02_25940</name>
</gene>
<protein>
    <submittedName>
        <fullName evidence="4">TetR family transcriptional regulator</fullName>
    </submittedName>
</protein>
<evidence type="ECO:0000313" key="5">
    <source>
        <dbReference type="Proteomes" id="UP000606172"/>
    </source>
</evidence>
<sequence>MSELATAIGISRATLHRHFATREELILTLGHRSLANWARALQTAGIAEAAEGGDPERIGAALHHLIEELVADAEDYGFALTDHQMERIPELVERVEALSGIEEGFYAAAQRAGVLRADMPVRWIGCAMFGLLIAVRDTLRRGDIARNDAVRLVRESFLAGHAQR</sequence>
<proteinExistence type="predicted"/>
<keyword evidence="5" id="KW-1185">Reference proteome</keyword>
<feature type="domain" description="HTH tetR-type" evidence="3">
    <location>
        <begin position="1"/>
        <end position="37"/>
    </location>
</feature>
<accession>A0A919REX0</accession>
<comment type="caution">
    <text evidence="2">Lacks conserved residue(s) required for the propagation of feature annotation.</text>
</comment>
<evidence type="ECO:0000256" key="1">
    <source>
        <dbReference type="ARBA" id="ARBA00023125"/>
    </source>
</evidence>
<evidence type="ECO:0000256" key="2">
    <source>
        <dbReference type="PROSITE-ProRule" id="PRU00335"/>
    </source>
</evidence>
<dbReference type="GO" id="GO:0003677">
    <property type="term" value="F:DNA binding"/>
    <property type="evidence" value="ECO:0007669"/>
    <property type="project" value="UniProtKB-UniRule"/>
</dbReference>
<dbReference type="EMBL" id="BOOW01000015">
    <property type="protein sequence ID" value="GII92363.1"/>
    <property type="molecule type" value="Genomic_DNA"/>
</dbReference>
<dbReference type="Proteomes" id="UP000606172">
    <property type="component" value="Unassembled WGS sequence"/>
</dbReference>
<evidence type="ECO:0000313" key="4">
    <source>
        <dbReference type="EMBL" id="GII92363.1"/>
    </source>
</evidence>